<feature type="transmembrane region" description="Helical" evidence="1">
    <location>
        <begin position="171"/>
        <end position="189"/>
    </location>
</feature>
<dbReference type="Proteomes" id="UP000277007">
    <property type="component" value="Unassembled WGS sequence"/>
</dbReference>
<accession>A0A431VDV1</accession>
<dbReference type="EMBL" id="RXMA01000020">
    <property type="protein sequence ID" value="RTR17242.1"/>
    <property type="molecule type" value="Genomic_DNA"/>
</dbReference>
<dbReference type="RefSeq" id="WP_126618269.1">
    <property type="nucleotide sequence ID" value="NZ_JBHUCY010000056.1"/>
</dbReference>
<reference evidence="3 4" key="1">
    <citation type="submission" date="2018-12" db="EMBL/GenBank/DDBJ databases">
        <authorList>
            <person name="Yang Y."/>
        </authorList>
    </citation>
    <scope>NUCLEOTIDE SEQUENCE [LARGE SCALE GENOMIC DNA]</scope>
    <source>
        <strain evidence="3 4">L-25-5w-1</strain>
    </source>
</reference>
<dbReference type="InterPro" id="IPR051311">
    <property type="entry name" value="DedA_domain"/>
</dbReference>
<evidence type="ECO:0000256" key="1">
    <source>
        <dbReference type="SAM" id="Phobius"/>
    </source>
</evidence>
<evidence type="ECO:0000313" key="3">
    <source>
        <dbReference type="EMBL" id="RTR17242.1"/>
    </source>
</evidence>
<proteinExistence type="predicted"/>
<keyword evidence="1" id="KW-0812">Transmembrane</keyword>
<organism evidence="3 4">
    <name type="scientific">Azospirillum griseum</name>
    <dbReference type="NCBI Taxonomy" id="2496639"/>
    <lineage>
        <taxon>Bacteria</taxon>
        <taxon>Pseudomonadati</taxon>
        <taxon>Pseudomonadota</taxon>
        <taxon>Alphaproteobacteria</taxon>
        <taxon>Rhodospirillales</taxon>
        <taxon>Azospirillaceae</taxon>
        <taxon>Azospirillum</taxon>
    </lineage>
</organism>
<dbReference type="OrthoDB" id="9810270at2"/>
<dbReference type="Pfam" id="PF09335">
    <property type="entry name" value="VTT_dom"/>
    <property type="match status" value="1"/>
</dbReference>
<feature type="domain" description="VTT" evidence="2">
    <location>
        <begin position="52"/>
        <end position="155"/>
    </location>
</feature>
<dbReference type="PANTHER" id="PTHR42709:SF11">
    <property type="entry name" value="DEDA FAMILY PROTEIN"/>
    <property type="match status" value="1"/>
</dbReference>
<gene>
    <name evidence="3" type="ORF">EJ903_18680</name>
</gene>
<evidence type="ECO:0000259" key="2">
    <source>
        <dbReference type="Pfam" id="PF09335"/>
    </source>
</evidence>
<dbReference type="PANTHER" id="PTHR42709">
    <property type="entry name" value="ALKALINE PHOSPHATASE LIKE PROTEIN"/>
    <property type="match status" value="1"/>
</dbReference>
<name>A0A431VDV1_9PROT</name>
<dbReference type="AlphaFoldDB" id="A0A431VDV1"/>
<keyword evidence="1" id="KW-0472">Membrane</keyword>
<sequence length="192" mass="21376">MLKRVYDWTMDKAASKNATAWLAGVSFAESSFFPLPPDLLLVPMVIANRAAAWRLAAICTLASVLGGVFGYAIGYFLYETLGRWVIDFYHLTDKFEAMRQTFLDYGAEILIIKGMTPIPYKLLTITAGVAQLNIWVFIGASILSRAMRFFLVAGLLRVFGEPIRRFIEERLTLVTSVVAVLLVGGFLVVKLI</sequence>
<comment type="caution">
    <text evidence="3">The sequence shown here is derived from an EMBL/GenBank/DDBJ whole genome shotgun (WGS) entry which is preliminary data.</text>
</comment>
<keyword evidence="1" id="KW-1133">Transmembrane helix</keyword>
<evidence type="ECO:0000313" key="4">
    <source>
        <dbReference type="Proteomes" id="UP000277007"/>
    </source>
</evidence>
<protein>
    <submittedName>
        <fullName evidence="3">DedA family protein</fullName>
    </submittedName>
</protein>
<dbReference type="GO" id="GO:0005886">
    <property type="term" value="C:plasma membrane"/>
    <property type="evidence" value="ECO:0007669"/>
    <property type="project" value="TreeGrafter"/>
</dbReference>
<keyword evidence="4" id="KW-1185">Reference proteome</keyword>
<dbReference type="InterPro" id="IPR032816">
    <property type="entry name" value="VTT_dom"/>
</dbReference>
<feature type="transmembrane region" description="Helical" evidence="1">
    <location>
        <begin position="53"/>
        <end position="78"/>
    </location>
</feature>